<dbReference type="InterPro" id="IPR003346">
    <property type="entry name" value="Transposase_20"/>
</dbReference>
<evidence type="ECO:0000313" key="4">
    <source>
        <dbReference type="Proteomes" id="UP000321039"/>
    </source>
</evidence>
<evidence type="ECO:0000259" key="2">
    <source>
        <dbReference type="Pfam" id="PF02371"/>
    </source>
</evidence>
<dbReference type="InterPro" id="IPR047650">
    <property type="entry name" value="Transpos_IS110"/>
</dbReference>
<organism evidence="3 4">
    <name type="scientific">Parahaliea maris</name>
    <dbReference type="NCBI Taxonomy" id="2716870"/>
    <lineage>
        <taxon>Bacteria</taxon>
        <taxon>Pseudomonadati</taxon>
        <taxon>Pseudomonadota</taxon>
        <taxon>Gammaproteobacteria</taxon>
        <taxon>Cellvibrionales</taxon>
        <taxon>Halieaceae</taxon>
        <taxon>Parahaliea</taxon>
    </lineage>
</organism>
<dbReference type="EMBL" id="VRZA01000022">
    <property type="protein sequence ID" value="TXS88887.1"/>
    <property type="molecule type" value="Genomic_DNA"/>
</dbReference>
<keyword evidence="4" id="KW-1185">Reference proteome</keyword>
<dbReference type="GO" id="GO:0006313">
    <property type="term" value="P:DNA transposition"/>
    <property type="evidence" value="ECO:0007669"/>
    <property type="project" value="InterPro"/>
</dbReference>
<reference evidence="3 4" key="1">
    <citation type="submission" date="2019-08" db="EMBL/GenBank/DDBJ databases">
        <title>Parahaliea maris sp. nov., isolated from the surface seawater.</title>
        <authorList>
            <person name="Liu Y."/>
        </authorList>
    </citation>
    <scope>NUCLEOTIDE SEQUENCE [LARGE SCALE GENOMIC DNA]</scope>
    <source>
        <strain evidence="3 4">HSLHS9</strain>
    </source>
</reference>
<name>A0A5C8ZMU8_9GAMM</name>
<dbReference type="Pfam" id="PF01548">
    <property type="entry name" value="DEDD_Tnp_IS110"/>
    <property type="match status" value="1"/>
</dbReference>
<sequence>MTKHSVIGLDLAKNSNALVAYDGTGKPLWRKTKSRTQLRQFLAQQPVSTVVMEACSGAHFLAQQIEQMGHTAVLYPPKHVKSYQRGQKNDYNDARALVEAHQHGHLRPVPVKSVEQQDAALVVLQRKQLKEEQIRLGNQMRALLAERGLALPVGVGALKAGVPRVLEDASNSLTNVVRHILAQAYTRYLGLLEELAWYDRQLARQAREDDVCRRLCGVPGIGPIVAGVLQAWMGDGRQFRRGRDASAALGLVPRQFSTGGREVLLGITKRGNRYVRSQVVNGAQAVLRYAAGKDDALSRWVMRLKQARGHNKAVVALANKLVRIAWVVIARGETYQPRMAA</sequence>
<dbReference type="GO" id="GO:0004803">
    <property type="term" value="F:transposase activity"/>
    <property type="evidence" value="ECO:0007669"/>
    <property type="project" value="InterPro"/>
</dbReference>
<feature type="domain" description="Transposase IS116/IS110/IS902 C-terminal" evidence="2">
    <location>
        <begin position="212"/>
        <end position="289"/>
    </location>
</feature>
<proteinExistence type="predicted"/>
<dbReference type="Proteomes" id="UP000321039">
    <property type="component" value="Unassembled WGS sequence"/>
</dbReference>
<accession>A0A5C8ZMU8</accession>
<dbReference type="RefSeq" id="WP_148070456.1">
    <property type="nucleotide sequence ID" value="NZ_VRZA01000022.1"/>
</dbReference>
<dbReference type="InterPro" id="IPR002525">
    <property type="entry name" value="Transp_IS110-like_N"/>
</dbReference>
<dbReference type="GO" id="GO:0003677">
    <property type="term" value="F:DNA binding"/>
    <property type="evidence" value="ECO:0007669"/>
    <property type="project" value="InterPro"/>
</dbReference>
<dbReference type="PANTHER" id="PTHR33055">
    <property type="entry name" value="TRANSPOSASE FOR INSERTION SEQUENCE ELEMENT IS1111A"/>
    <property type="match status" value="1"/>
</dbReference>
<dbReference type="Pfam" id="PF02371">
    <property type="entry name" value="Transposase_20"/>
    <property type="match status" value="1"/>
</dbReference>
<gene>
    <name evidence="3" type="ORF">FV139_21000</name>
</gene>
<dbReference type="AlphaFoldDB" id="A0A5C8ZMU8"/>
<evidence type="ECO:0000313" key="3">
    <source>
        <dbReference type="EMBL" id="TXS88887.1"/>
    </source>
</evidence>
<feature type="domain" description="Transposase IS110-like N-terminal" evidence="1">
    <location>
        <begin position="7"/>
        <end position="145"/>
    </location>
</feature>
<protein>
    <submittedName>
        <fullName evidence="3">IS110 family transposase</fullName>
    </submittedName>
</protein>
<comment type="caution">
    <text evidence="3">The sequence shown here is derived from an EMBL/GenBank/DDBJ whole genome shotgun (WGS) entry which is preliminary data.</text>
</comment>
<dbReference type="PANTHER" id="PTHR33055:SF3">
    <property type="entry name" value="PUTATIVE TRANSPOSASE FOR IS117-RELATED"/>
    <property type="match status" value="1"/>
</dbReference>
<dbReference type="NCBIfam" id="NF033542">
    <property type="entry name" value="transpos_IS110"/>
    <property type="match status" value="1"/>
</dbReference>
<evidence type="ECO:0000259" key="1">
    <source>
        <dbReference type="Pfam" id="PF01548"/>
    </source>
</evidence>